<dbReference type="NCBIfam" id="TIGR03925">
    <property type="entry name" value="T7SS_EccC_b"/>
    <property type="match status" value="1"/>
</dbReference>
<evidence type="ECO:0000256" key="11">
    <source>
        <dbReference type="SAM" id="Phobius"/>
    </source>
</evidence>
<keyword evidence="5 9" id="KW-0547">Nucleotide-binding</keyword>
<evidence type="ECO:0000256" key="5">
    <source>
        <dbReference type="ARBA" id="ARBA00022741"/>
    </source>
</evidence>
<keyword evidence="2" id="KW-1003">Cell membrane</keyword>
<dbReference type="NCBIfam" id="TIGR03924">
    <property type="entry name" value="T7SS_EccC_a"/>
    <property type="match status" value="1"/>
</dbReference>
<dbReference type="InterPro" id="IPR003593">
    <property type="entry name" value="AAA+_ATPase"/>
</dbReference>
<dbReference type="InterPro" id="IPR023837">
    <property type="entry name" value="EccCb-like_Actinobacteria"/>
</dbReference>
<proteinExistence type="predicted"/>
<keyword evidence="14" id="KW-1185">Reference proteome</keyword>
<evidence type="ECO:0000256" key="3">
    <source>
        <dbReference type="ARBA" id="ARBA00022692"/>
    </source>
</evidence>
<dbReference type="PANTHER" id="PTHR22683:SF1">
    <property type="entry name" value="TYPE VII SECRETION SYSTEM PROTEIN ESSC"/>
    <property type="match status" value="1"/>
</dbReference>
<evidence type="ECO:0000256" key="6">
    <source>
        <dbReference type="ARBA" id="ARBA00022840"/>
    </source>
</evidence>
<dbReference type="GO" id="GO:0005524">
    <property type="term" value="F:ATP binding"/>
    <property type="evidence" value="ECO:0007669"/>
    <property type="project" value="UniProtKB-UniRule"/>
</dbReference>
<feature type="binding site" evidence="9">
    <location>
        <begin position="1193"/>
        <end position="1200"/>
    </location>
    <ligand>
        <name>ATP</name>
        <dbReference type="ChEBI" id="CHEBI:30616"/>
    </ligand>
</feature>
<comment type="subcellular location">
    <subcellularLocation>
        <location evidence="1">Cell membrane</location>
        <topology evidence="1">Multi-pass membrane protein</topology>
    </subcellularLocation>
</comment>
<dbReference type="RefSeq" id="WP_085077403.1">
    <property type="nucleotide sequence ID" value="NZ_JACKRZ010000406.1"/>
</dbReference>
<evidence type="ECO:0000256" key="10">
    <source>
        <dbReference type="SAM" id="MobiDB-lite"/>
    </source>
</evidence>
<organism evidence="13 14">
    <name type="scientific">Mycobacterium palustre</name>
    <dbReference type="NCBI Taxonomy" id="153971"/>
    <lineage>
        <taxon>Bacteria</taxon>
        <taxon>Bacillati</taxon>
        <taxon>Actinomycetota</taxon>
        <taxon>Actinomycetes</taxon>
        <taxon>Mycobacteriales</taxon>
        <taxon>Mycobacteriaceae</taxon>
        <taxon>Mycobacterium</taxon>
        <taxon>Mycobacterium simiae complex</taxon>
    </lineage>
</organism>
<evidence type="ECO:0000259" key="12">
    <source>
        <dbReference type="PROSITE" id="PS50901"/>
    </source>
</evidence>
<accession>A0A1X1ZU42</accession>
<comment type="caution">
    <text evidence="13">The sequence shown here is derived from an EMBL/GenBank/DDBJ whole genome shotgun (WGS) entry which is preliminary data.</text>
</comment>
<evidence type="ECO:0000256" key="9">
    <source>
        <dbReference type="PROSITE-ProRule" id="PRU00289"/>
    </source>
</evidence>
<name>A0A1X1ZU42_9MYCO</name>
<dbReference type="Proteomes" id="UP000193529">
    <property type="component" value="Unassembled WGS sequence"/>
</dbReference>
<dbReference type="OrthoDB" id="9807790at2"/>
<keyword evidence="6 9" id="KW-0067">ATP-binding</keyword>
<dbReference type="InterPro" id="IPR023836">
    <property type="entry name" value="EccCa-like_Actinobacteria"/>
</dbReference>
<feature type="binding site" evidence="9">
    <location>
        <begin position="532"/>
        <end position="539"/>
    </location>
    <ligand>
        <name>ATP</name>
        <dbReference type="ChEBI" id="CHEBI:30616"/>
    </ligand>
</feature>
<evidence type="ECO:0000256" key="4">
    <source>
        <dbReference type="ARBA" id="ARBA00022737"/>
    </source>
</evidence>
<dbReference type="EMBL" id="LQPJ01000072">
    <property type="protein sequence ID" value="ORW27209.1"/>
    <property type="molecule type" value="Genomic_DNA"/>
</dbReference>
<evidence type="ECO:0000256" key="1">
    <source>
        <dbReference type="ARBA" id="ARBA00004651"/>
    </source>
</evidence>
<keyword evidence="3 11" id="KW-0812">Transmembrane</keyword>
<feature type="domain" description="FtsK" evidence="12">
    <location>
        <begin position="511"/>
        <end position="709"/>
    </location>
</feature>
<dbReference type="PANTHER" id="PTHR22683">
    <property type="entry name" value="SPORULATION PROTEIN RELATED"/>
    <property type="match status" value="1"/>
</dbReference>
<feature type="domain" description="FtsK" evidence="12">
    <location>
        <begin position="864"/>
        <end position="1072"/>
    </location>
</feature>
<keyword evidence="4" id="KW-0677">Repeat</keyword>
<dbReference type="SMART" id="SM00382">
    <property type="entry name" value="AAA"/>
    <property type="match status" value="3"/>
</dbReference>
<feature type="transmembrane region" description="Helical" evidence="11">
    <location>
        <begin position="37"/>
        <end position="59"/>
    </location>
</feature>
<sequence length="1405" mass="154797">MSKRAFPINRVKIQPPKPVRVAPSAPIALPEREPRNIWVMIGVPALIVALIGTIVMLYVSGVRSLSTGFFPLMGIGAFSMLAFSGRLGRARKITWGELEKGRRRYLRDLDVTRDEIQTAVCAQRKWQQALHSDPRGLGAIIGGPRMWERSRSDVDFLEVRLGTGVQHAPDSVLSVTWPDISSDEELEPVTGQALRDFILEQRKIRDIAKVVNLRSAPGFSFVGEDLGRVRSLMRAVLCALAVFHNPRDLKLMVVTRNPELWSWMVWLPHNLHDELFDACGWRRLVFATPEELEQTLGGELHMKGKRGQWTPPAAATPTTMGSALEAAQPDPAADLGPHWVIVDDNTGSPEAWESVVGQVGKAGITVLRIASRVGIGVGFDRDQLYEMSERNTAAGNGAPNGSRKPSRNGDDPDDGDDRPAPLLRTGGKFFAHADQLSIHRAYRYARAMARWSPTSSSEIADSTSGAAELLRALGISDPRELDVDRLWAERRGRGDERWCEIPVGAKPNGELQNVIIRAKDFGGFGFHSVVIGTSGSGKSEFFLSLVYGIALTHSPETFNVIFVDMKFESAAQDIMGIPHVVAALSNLGKDERHLAERMRRVIDGEIKQRYELFTSVGARDANDYEEIRLAGRDLPPVPVLLVIVDEYLELFANHEKWINLIIHIGQEGRGANVFFMLGGQRLDLSSLQKVKSNIAFRIALRAESGDDSREVIGSDAAYHLPSKENGFALLKVGPRDLEPFRCFYLSAPFVVPKRTQAVKTVDMTLTQPRLYNWQYQPLDEADSLALEAASAADAEPDEFLYHEDGFKKKKIVDVLRESLQSVPHRAPRRPWLEPLEVPETVDALVAGYRGKPWHVDYGRNPGLMFPVGVMDIPEESRQIVHAIDALRSNIIVVGAKQRGKTTTLMTLMCSAATMYTPARVTFFCIGGATLAQVASLPHVTDIVSPKDYEGVERILSTMDALIDAREDSFRRLKIDLDGFRERRFGVGSDGLGGTDPNDPFGDVYVVVDDYDDLYSKDSVLGDRIIALSSRGPEYGVHVMCSAGGWIHGQRQSLLQNATARIQLRLADPSESQMGHSSIEAREAARRTLNRPGFGLTNSLHELLVGIPALADRATGAIVGITEVGARIAEVAGVTKHASLQRLPQRVALRSILEYEAAHPSGDDLSIAFAIGERHELGPVPLKLRESPGLAILGRQGCGKTTALAAIGEAVMSRFSPEEAQLTLIDPKTAPHGLRDLHAPGYVRAYAYDQDEIDEVITELAQQVLLPRLPPKGLSQEELRALKPWEGCRHFVLIDDVQDLRPDQGYPPKPPVGAALWKLMERARQIGLHVFTTRNSANWATLTMDPWMRFQTAAKVGQLFMDNDPENKINRFVRAQALPPGRGLMVGVDGDVEGILVGLPSTVPGQ</sequence>
<dbReference type="InterPro" id="IPR027417">
    <property type="entry name" value="P-loop_NTPase"/>
</dbReference>
<gene>
    <name evidence="13" type="ORF">AWC19_02980</name>
</gene>
<dbReference type="InterPro" id="IPR002543">
    <property type="entry name" value="FtsK_dom"/>
</dbReference>
<keyword evidence="7 11" id="KW-1133">Transmembrane helix</keyword>
<feature type="domain" description="FtsK" evidence="12">
    <location>
        <begin position="1176"/>
        <end position="1366"/>
    </location>
</feature>
<dbReference type="STRING" id="153971.AWC19_02980"/>
<evidence type="ECO:0000256" key="2">
    <source>
        <dbReference type="ARBA" id="ARBA00022475"/>
    </source>
</evidence>
<dbReference type="InterPro" id="IPR050206">
    <property type="entry name" value="FtsK/SpoIIIE/SftA"/>
</dbReference>
<keyword evidence="8 11" id="KW-0472">Membrane</keyword>
<evidence type="ECO:0000313" key="13">
    <source>
        <dbReference type="EMBL" id="ORW27209.1"/>
    </source>
</evidence>
<dbReference type="SUPFAM" id="SSF52540">
    <property type="entry name" value="P-loop containing nucleoside triphosphate hydrolases"/>
    <property type="match status" value="3"/>
</dbReference>
<dbReference type="Pfam" id="PF01580">
    <property type="entry name" value="FtsK_SpoIIIE"/>
    <property type="match status" value="2"/>
</dbReference>
<evidence type="ECO:0000256" key="7">
    <source>
        <dbReference type="ARBA" id="ARBA00022989"/>
    </source>
</evidence>
<feature type="binding site" evidence="9">
    <location>
        <begin position="894"/>
        <end position="901"/>
    </location>
    <ligand>
        <name>ATP</name>
        <dbReference type="ChEBI" id="CHEBI:30616"/>
    </ligand>
</feature>
<evidence type="ECO:0000313" key="14">
    <source>
        <dbReference type="Proteomes" id="UP000193529"/>
    </source>
</evidence>
<dbReference type="Gene3D" id="3.40.50.300">
    <property type="entry name" value="P-loop containing nucleotide triphosphate hydrolases"/>
    <property type="match status" value="3"/>
</dbReference>
<dbReference type="GO" id="GO:0005886">
    <property type="term" value="C:plasma membrane"/>
    <property type="evidence" value="ECO:0007669"/>
    <property type="project" value="UniProtKB-SubCell"/>
</dbReference>
<protein>
    <recommendedName>
        <fullName evidence="12">FtsK domain-containing protein</fullName>
    </recommendedName>
</protein>
<dbReference type="GO" id="GO:0003677">
    <property type="term" value="F:DNA binding"/>
    <property type="evidence" value="ECO:0007669"/>
    <property type="project" value="InterPro"/>
</dbReference>
<dbReference type="PROSITE" id="PS50901">
    <property type="entry name" value="FTSK"/>
    <property type="match status" value="3"/>
</dbReference>
<feature type="transmembrane region" description="Helical" evidence="11">
    <location>
        <begin position="65"/>
        <end position="83"/>
    </location>
</feature>
<evidence type="ECO:0000256" key="8">
    <source>
        <dbReference type="ARBA" id="ARBA00023136"/>
    </source>
</evidence>
<reference evidence="13 14" key="1">
    <citation type="submission" date="2016-01" db="EMBL/GenBank/DDBJ databases">
        <title>The new phylogeny of the genus Mycobacterium.</title>
        <authorList>
            <person name="Tarcisio F."/>
            <person name="Conor M."/>
            <person name="Antonella G."/>
            <person name="Elisabetta G."/>
            <person name="Giulia F.S."/>
            <person name="Sara T."/>
            <person name="Anna F."/>
            <person name="Clotilde B."/>
            <person name="Roberto B."/>
            <person name="Veronica D.S."/>
            <person name="Fabio R."/>
            <person name="Monica P."/>
            <person name="Olivier J."/>
            <person name="Enrico T."/>
            <person name="Nicola S."/>
        </authorList>
    </citation>
    <scope>NUCLEOTIDE SEQUENCE [LARGE SCALE GENOMIC DNA]</scope>
    <source>
        <strain evidence="13 14">DSM 44572</strain>
    </source>
</reference>
<feature type="region of interest" description="Disordered" evidence="10">
    <location>
        <begin position="390"/>
        <end position="424"/>
    </location>
</feature>